<feature type="compositionally biased region" description="Polar residues" evidence="1">
    <location>
        <begin position="624"/>
        <end position="638"/>
    </location>
</feature>
<dbReference type="OrthoDB" id="3341212at2759"/>
<feature type="compositionally biased region" description="Polar residues" evidence="1">
    <location>
        <begin position="785"/>
        <end position="800"/>
    </location>
</feature>
<sequence length="800" mass="89414">MATAAGASGAEADFAKRLEADLSSMLAKVLRDQPSLTPEQAMLQVRENLLQNNPFVPPKDGRCIINTIPVELLAHIFRLGVESDYDDAEREEVKNAEEKKSFKGLEGLLVSMKAGVALNISSKNVDAGEKETEEEKVEDVEIVDDDGKDSDWEDEPSASATDNEGEDDDSEDEEDYPYDDKFEMLASHVCKHWRETAINTPDLWNDIEFTAPPRWDMWDMYLKRSKTQPLWITIDGLRPDFEANEHPDHPDYVEDPDDDGEPVPFFSTKELDRILDMVVPLASQWHTFDTTVADHDDMVRILKRLQTIPEAPILESLQLHDEQVCDEYEIFDDEHGPDSFEDLVVPFHGKAPKLLDVTLWGVHLDWDAAIPLLQGLRSFSLAYIVQRPSFRTYATYLKNSPQIAYLELDVAGPSLRDPEIYLPPQTPATGLPTAFYTPTTAAFEQRRDEAEDDPWQWPNYPLEVPSVQDIILGGHEPSYALALATKLYFPGLTHLTLSYDNGDFSEVIQAYSKPVRGTNSRRSPFQTLEYLRVDDLGYVSNEALDSMLQNLADLKQLRMGATKDYSDDPITQKIFQMLSNNAKMVQDLLSAEGDNQLVAEGGSKVAGPGAGQPLTIVPPEPGTSLPSTLPSDPASTPNVHPKLLLPRLEKLQTMDPNGKEMRELVARRKAINAPIKTVLMHRFSELEDQDREWLQSNVDEFDVYANSDSDDSDIDGEELGSEWDEGDDDDDDDDEDDDEDGSEWEDEDGNGDDGQGEWEDEDDDVVDEEGGGRVQRARGLPRASSGGQASSSVTTGLSNL</sequence>
<organism evidence="2 3">
    <name type="scientific">Coprinopsis marcescibilis</name>
    <name type="common">Agaric fungus</name>
    <name type="synonym">Psathyrella marcescibilis</name>
    <dbReference type="NCBI Taxonomy" id="230819"/>
    <lineage>
        <taxon>Eukaryota</taxon>
        <taxon>Fungi</taxon>
        <taxon>Dikarya</taxon>
        <taxon>Basidiomycota</taxon>
        <taxon>Agaricomycotina</taxon>
        <taxon>Agaricomycetes</taxon>
        <taxon>Agaricomycetidae</taxon>
        <taxon>Agaricales</taxon>
        <taxon>Agaricineae</taxon>
        <taxon>Psathyrellaceae</taxon>
        <taxon>Coprinopsis</taxon>
    </lineage>
</organism>
<dbReference type="EMBL" id="ML210159">
    <property type="protein sequence ID" value="TFK28083.1"/>
    <property type="molecule type" value="Genomic_DNA"/>
</dbReference>
<accession>A0A5C3L694</accession>
<evidence type="ECO:0000256" key="1">
    <source>
        <dbReference type="SAM" id="MobiDB-lite"/>
    </source>
</evidence>
<feature type="region of interest" description="Disordered" evidence="1">
    <location>
        <begin position="704"/>
        <end position="800"/>
    </location>
</feature>
<evidence type="ECO:0000313" key="2">
    <source>
        <dbReference type="EMBL" id="TFK28083.1"/>
    </source>
</evidence>
<protein>
    <recommendedName>
        <fullName evidence="4">F-box domain-containing protein</fullName>
    </recommendedName>
</protein>
<dbReference type="AlphaFoldDB" id="A0A5C3L694"/>
<feature type="compositionally biased region" description="Acidic residues" evidence="1">
    <location>
        <begin position="131"/>
        <end position="156"/>
    </location>
</feature>
<evidence type="ECO:0000313" key="3">
    <source>
        <dbReference type="Proteomes" id="UP000307440"/>
    </source>
</evidence>
<gene>
    <name evidence="2" type="ORF">FA15DRAFT_665870</name>
</gene>
<dbReference type="STRING" id="230819.A0A5C3L694"/>
<feature type="region of interest" description="Disordered" evidence="1">
    <location>
        <begin position="619"/>
        <end position="640"/>
    </location>
</feature>
<proteinExistence type="predicted"/>
<name>A0A5C3L694_COPMA</name>
<feature type="compositionally biased region" description="Acidic residues" evidence="1">
    <location>
        <begin position="163"/>
        <end position="176"/>
    </location>
</feature>
<dbReference type="Proteomes" id="UP000307440">
    <property type="component" value="Unassembled WGS sequence"/>
</dbReference>
<keyword evidence="3" id="KW-1185">Reference proteome</keyword>
<feature type="region of interest" description="Disordered" evidence="1">
    <location>
        <begin position="125"/>
        <end position="176"/>
    </location>
</feature>
<evidence type="ECO:0008006" key="4">
    <source>
        <dbReference type="Google" id="ProtNLM"/>
    </source>
</evidence>
<reference evidence="2 3" key="1">
    <citation type="journal article" date="2019" name="Nat. Ecol. Evol.">
        <title>Megaphylogeny resolves global patterns of mushroom evolution.</title>
        <authorList>
            <person name="Varga T."/>
            <person name="Krizsan K."/>
            <person name="Foldi C."/>
            <person name="Dima B."/>
            <person name="Sanchez-Garcia M."/>
            <person name="Sanchez-Ramirez S."/>
            <person name="Szollosi G.J."/>
            <person name="Szarkandi J.G."/>
            <person name="Papp V."/>
            <person name="Albert L."/>
            <person name="Andreopoulos W."/>
            <person name="Angelini C."/>
            <person name="Antonin V."/>
            <person name="Barry K.W."/>
            <person name="Bougher N.L."/>
            <person name="Buchanan P."/>
            <person name="Buyck B."/>
            <person name="Bense V."/>
            <person name="Catcheside P."/>
            <person name="Chovatia M."/>
            <person name="Cooper J."/>
            <person name="Damon W."/>
            <person name="Desjardin D."/>
            <person name="Finy P."/>
            <person name="Geml J."/>
            <person name="Haridas S."/>
            <person name="Hughes K."/>
            <person name="Justo A."/>
            <person name="Karasinski D."/>
            <person name="Kautmanova I."/>
            <person name="Kiss B."/>
            <person name="Kocsube S."/>
            <person name="Kotiranta H."/>
            <person name="LaButti K.M."/>
            <person name="Lechner B.E."/>
            <person name="Liimatainen K."/>
            <person name="Lipzen A."/>
            <person name="Lukacs Z."/>
            <person name="Mihaltcheva S."/>
            <person name="Morgado L.N."/>
            <person name="Niskanen T."/>
            <person name="Noordeloos M.E."/>
            <person name="Ohm R.A."/>
            <person name="Ortiz-Santana B."/>
            <person name="Ovrebo C."/>
            <person name="Racz N."/>
            <person name="Riley R."/>
            <person name="Savchenko A."/>
            <person name="Shiryaev A."/>
            <person name="Soop K."/>
            <person name="Spirin V."/>
            <person name="Szebenyi C."/>
            <person name="Tomsovsky M."/>
            <person name="Tulloss R.E."/>
            <person name="Uehling J."/>
            <person name="Grigoriev I.V."/>
            <person name="Vagvolgyi C."/>
            <person name="Papp T."/>
            <person name="Martin F.M."/>
            <person name="Miettinen O."/>
            <person name="Hibbett D.S."/>
            <person name="Nagy L.G."/>
        </authorList>
    </citation>
    <scope>NUCLEOTIDE SEQUENCE [LARGE SCALE GENOMIC DNA]</scope>
    <source>
        <strain evidence="2 3">CBS 121175</strain>
    </source>
</reference>
<feature type="non-terminal residue" evidence="2">
    <location>
        <position position="800"/>
    </location>
</feature>
<feature type="compositionally biased region" description="Acidic residues" evidence="1">
    <location>
        <begin position="708"/>
        <end position="769"/>
    </location>
</feature>